<reference evidence="2 3" key="1">
    <citation type="submission" date="2018-08" db="EMBL/GenBank/DDBJ databases">
        <title>Recombination of ecologically and evolutionarily significant loci maintains genetic cohesion in the Pseudomonas syringae species complex.</title>
        <authorList>
            <person name="Dillon M."/>
            <person name="Thakur S."/>
            <person name="Almeida R.N.D."/>
            <person name="Weir B.S."/>
            <person name="Guttman D.S."/>
        </authorList>
    </citation>
    <scope>NUCLEOTIDE SEQUENCE [LARGE SCALE GENOMIC DNA]</scope>
    <source>
        <strain evidence="2 3">ICMP 3934</strain>
    </source>
</reference>
<proteinExistence type="predicted"/>
<evidence type="ECO:0000313" key="2">
    <source>
        <dbReference type="EMBL" id="RMT59174.1"/>
    </source>
</evidence>
<sequence length="122" mass="12612">MATGIFNAVRVSADGIAIAVAGALLATFIQWSLFGALNGTAPEVLTEAANRAALGDLQSAIDALPGQSDLLHQHYATAFRNLLFILSVASVLTAAAVFTLLGRVHAHEELPQDSSSLAGQTK</sequence>
<name>A0A3M5MG33_PSESX</name>
<dbReference type="AlphaFoldDB" id="A0A3M5MG33"/>
<keyword evidence="1" id="KW-1133">Transmembrane helix</keyword>
<gene>
    <name evidence="2" type="ORF">ALP44_03680</name>
</gene>
<evidence type="ECO:0000313" key="3">
    <source>
        <dbReference type="Proteomes" id="UP000282636"/>
    </source>
</evidence>
<feature type="transmembrane region" description="Helical" evidence="1">
    <location>
        <begin position="82"/>
        <end position="101"/>
    </location>
</feature>
<comment type="caution">
    <text evidence="2">The sequence shown here is derived from an EMBL/GenBank/DDBJ whole genome shotgun (WGS) entry which is preliminary data.</text>
</comment>
<keyword evidence="1" id="KW-0472">Membrane</keyword>
<dbReference type="RefSeq" id="WP_259643185.1">
    <property type="nucleotide sequence ID" value="NZ_RBTL01000328.1"/>
</dbReference>
<protein>
    <submittedName>
        <fullName evidence="2">Membrane protein</fullName>
    </submittedName>
</protein>
<organism evidence="2 3">
    <name type="scientific">Pseudomonas syringae pv. theae</name>
    <dbReference type="NCBI Taxonomy" id="103985"/>
    <lineage>
        <taxon>Bacteria</taxon>
        <taxon>Pseudomonadati</taxon>
        <taxon>Pseudomonadota</taxon>
        <taxon>Gammaproteobacteria</taxon>
        <taxon>Pseudomonadales</taxon>
        <taxon>Pseudomonadaceae</taxon>
        <taxon>Pseudomonas</taxon>
        <taxon>Pseudomonas syringae</taxon>
    </lineage>
</organism>
<dbReference type="EMBL" id="RBTL01000328">
    <property type="protein sequence ID" value="RMT59174.1"/>
    <property type="molecule type" value="Genomic_DNA"/>
</dbReference>
<feature type="transmembrane region" description="Helical" evidence="1">
    <location>
        <begin position="12"/>
        <end position="33"/>
    </location>
</feature>
<accession>A0A3M5MG33</accession>
<evidence type="ECO:0000256" key="1">
    <source>
        <dbReference type="SAM" id="Phobius"/>
    </source>
</evidence>
<dbReference type="Proteomes" id="UP000282636">
    <property type="component" value="Unassembled WGS sequence"/>
</dbReference>
<keyword evidence="1" id="KW-0812">Transmembrane</keyword>